<dbReference type="EMBL" id="JBBUTG010000001">
    <property type="protein sequence ID" value="MEK8029714.1"/>
    <property type="molecule type" value="Genomic_DNA"/>
</dbReference>
<gene>
    <name evidence="3" type="ORF">AACH06_02680</name>
</gene>
<dbReference type="SUPFAM" id="SSF159888">
    <property type="entry name" value="YdhG-like"/>
    <property type="match status" value="1"/>
</dbReference>
<feature type="region of interest" description="Disordered" evidence="1">
    <location>
        <begin position="113"/>
        <end position="132"/>
    </location>
</feature>
<keyword evidence="4" id="KW-1185">Reference proteome</keyword>
<dbReference type="RefSeq" id="WP_341424047.1">
    <property type="nucleotide sequence ID" value="NZ_JBBUTG010000001.1"/>
</dbReference>
<dbReference type="InterPro" id="IPR014922">
    <property type="entry name" value="YdhG-like"/>
</dbReference>
<evidence type="ECO:0000256" key="1">
    <source>
        <dbReference type="SAM" id="MobiDB-lite"/>
    </source>
</evidence>
<feature type="domain" description="YdhG-like" evidence="2">
    <location>
        <begin position="20"/>
        <end position="109"/>
    </location>
</feature>
<organism evidence="3 4">
    <name type="scientific">Ideonella lacteola</name>
    <dbReference type="NCBI Taxonomy" id="2984193"/>
    <lineage>
        <taxon>Bacteria</taxon>
        <taxon>Pseudomonadati</taxon>
        <taxon>Pseudomonadota</taxon>
        <taxon>Betaproteobacteria</taxon>
        <taxon>Burkholderiales</taxon>
        <taxon>Sphaerotilaceae</taxon>
        <taxon>Ideonella</taxon>
    </lineage>
</organism>
<evidence type="ECO:0000259" key="2">
    <source>
        <dbReference type="Pfam" id="PF08818"/>
    </source>
</evidence>
<name>A0ABU9BKW0_9BURK</name>
<feature type="compositionally biased region" description="Basic residues" evidence="1">
    <location>
        <begin position="117"/>
        <end position="132"/>
    </location>
</feature>
<comment type="caution">
    <text evidence="3">The sequence shown here is derived from an EMBL/GenBank/DDBJ whole genome shotgun (WGS) entry which is preliminary data.</text>
</comment>
<accession>A0ABU9BKW0</accession>
<dbReference type="Pfam" id="PF08818">
    <property type="entry name" value="DUF1801"/>
    <property type="match status" value="1"/>
</dbReference>
<dbReference type="Proteomes" id="UP001371218">
    <property type="component" value="Unassembled WGS sequence"/>
</dbReference>
<evidence type="ECO:0000313" key="4">
    <source>
        <dbReference type="Proteomes" id="UP001371218"/>
    </source>
</evidence>
<protein>
    <submittedName>
        <fullName evidence="3">DUF1801 domain-containing protein</fullName>
    </submittedName>
</protein>
<reference evidence="3 4" key="1">
    <citation type="submission" date="2024-04" db="EMBL/GenBank/DDBJ databases">
        <title>Novel species of the genus Ideonella isolated from streams.</title>
        <authorList>
            <person name="Lu H."/>
        </authorList>
    </citation>
    <scope>NUCLEOTIDE SEQUENCE [LARGE SCALE GENOMIC DNA]</scope>
    <source>
        <strain evidence="3 4">DXS29W</strain>
    </source>
</reference>
<proteinExistence type="predicted"/>
<sequence length="132" mass="14137">MAGVPATVDEYIAAFAPDVQAVLRAVRTAARQAAPGAEERISYRMPALYQQGVLVYFGAFKHHLGLFPPVDEPGLLARVAPYAGPKGNLQFPYSQPLPLDLITDIVQARARANAAKAHAKPRAKPAQHRGSA</sequence>
<evidence type="ECO:0000313" key="3">
    <source>
        <dbReference type="EMBL" id="MEK8029714.1"/>
    </source>
</evidence>
<dbReference type="Gene3D" id="3.90.1150.200">
    <property type="match status" value="1"/>
</dbReference>